<keyword evidence="3" id="KW-0805">Transcription regulation</keyword>
<evidence type="ECO:0000313" key="8">
    <source>
        <dbReference type="EMBL" id="RAK95382.1"/>
    </source>
</evidence>
<dbReference type="GO" id="GO:0005634">
    <property type="term" value="C:nucleus"/>
    <property type="evidence" value="ECO:0007669"/>
    <property type="project" value="UniProtKB-SubCell"/>
</dbReference>
<dbReference type="OrthoDB" id="5226580at2759"/>
<keyword evidence="6" id="KW-0539">Nucleus</keyword>
<dbReference type="PANTHER" id="PTHR31845">
    <property type="entry name" value="FINGER DOMAIN PROTEIN, PUTATIVE-RELATED"/>
    <property type="match status" value="1"/>
</dbReference>
<dbReference type="InterPro" id="IPR051089">
    <property type="entry name" value="prtT"/>
</dbReference>
<evidence type="ECO:0000256" key="5">
    <source>
        <dbReference type="ARBA" id="ARBA00023163"/>
    </source>
</evidence>
<proteinExistence type="predicted"/>
<gene>
    <name evidence="8" type="ORF">BO80DRAFT_450249</name>
</gene>
<sequence length="510" mass="58372">MREGKSICEDADQDFISRGLFTLLECEELLAKFRAHKMPQFPFVVVSAQLGVPRLRQEYPFLLLCIVTASLEHKPSLQRVMEHEVRKVIATRLIINMERNMDLLLGLMVHIAWYHYHWRTYHTQVNMLLQMGIMVVVALGLDRDGNLRMQTIPFDRKDIDQTEAQGNYRTPAGQRALLGCYYLCLKSSLFRRQLAIRHTEWIDLCTTMLEQKAEYRTDIFLRTYIDIQSLTQISHTLREGRTPGSVQGINWQHLFGLAEVQQNRTEELLRQYNLRDNWALRMEMSAIPVLVLGHALGRQKDIFQIRKTRELISLISYAYNTVTIFLTIPSAAFVHLPASSYNTLRYSLMVLSKLSVLFGWQLGIPEIKKDNIHSVALALLRKFGDLSAEDDVWANCKKVVGSMLLWLENTSDLQHAEPGLSQSVVYRNEGTHGHHTEPSSWQGQVPRSQGSNSGSHQLELSLASQHIPHASGDVPDGWNADIWEQMLEELAWLGLPAETRLRTGSLPSFS</sequence>
<name>A0A395GJC0_9EURO</name>
<dbReference type="EMBL" id="KZ824494">
    <property type="protein sequence ID" value="RAK95382.1"/>
    <property type="molecule type" value="Genomic_DNA"/>
</dbReference>
<dbReference type="Proteomes" id="UP000249402">
    <property type="component" value="Unassembled WGS sequence"/>
</dbReference>
<comment type="subcellular location">
    <subcellularLocation>
        <location evidence="1">Nucleus</location>
    </subcellularLocation>
</comment>
<keyword evidence="2" id="KW-0862">Zinc</keyword>
<evidence type="ECO:0000256" key="3">
    <source>
        <dbReference type="ARBA" id="ARBA00023015"/>
    </source>
</evidence>
<dbReference type="RefSeq" id="XP_025569710.1">
    <property type="nucleotide sequence ID" value="XM_025721798.1"/>
</dbReference>
<dbReference type="AlphaFoldDB" id="A0A395GJC0"/>
<organism evidence="8 9">
    <name type="scientific">Aspergillus ibericus CBS 121593</name>
    <dbReference type="NCBI Taxonomy" id="1448316"/>
    <lineage>
        <taxon>Eukaryota</taxon>
        <taxon>Fungi</taxon>
        <taxon>Dikarya</taxon>
        <taxon>Ascomycota</taxon>
        <taxon>Pezizomycotina</taxon>
        <taxon>Eurotiomycetes</taxon>
        <taxon>Eurotiomycetidae</taxon>
        <taxon>Eurotiales</taxon>
        <taxon>Aspergillaceae</taxon>
        <taxon>Aspergillus</taxon>
        <taxon>Aspergillus subgen. Circumdati</taxon>
    </lineage>
</organism>
<evidence type="ECO:0000256" key="1">
    <source>
        <dbReference type="ARBA" id="ARBA00004123"/>
    </source>
</evidence>
<keyword evidence="5" id="KW-0804">Transcription</keyword>
<dbReference type="STRING" id="1448316.A0A395GJC0"/>
<dbReference type="GO" id="GO:0000981">
    <property type="term" value="F:DNA-binding transcription factor activity, RNA polymerase II-specific"/>
    <property type="evidence" value="ECO:0007669"/>
    <property type="project" value="TreeGrafter"/>
</dbReference>
<dbReference type="VEuPathDB" id="FungiDB:BO80DRAFT_450249"/>
<evidence type="ECO:0008006" key="10">
    <source>
        <dbReference type="Google" id="ProtNLM"/>
    </source>
</evidence>
<evidence type="ECO:0000256" key="2">
    <source>
        <dbReference type="ARBA" id="ARBA00022833"/>
    </source>
</evidence>
<keyword evidence="4" id="KW-0238">DNA-binding</keyword>
<evidence type="ECO:0000256" key="4">
    <source>
        <dbReference type="ARBA" id="ARBA00023125"/>
    </source>
</evidence>
<feature type="compositionally biased region" description="Polar residues" evidence="7">
    <location>
        <begin position="438"/>
        <end position="457"/>
    </location>
</feature>
<reference evidence="8 9" key="1">
    <citation type="submission" date="2018-02" db="EMBL/GenBank/DDBJ databases">
        <title>The genomes of Aspergillus section Nigri reveals drivers in fungal speciation.</title>
        <authorList>
            <consortium name="DOE Joint Genome Institute"/>
            <person name="Vesth T.C."/>
            <person name="Nybo J."/>
            <person name="Theobald S."/>
            <person name="Brandl J."/>
            <person name="Frisvad J.C."/>
            <person name="Nielsen K.F."/>
            <person name="Lyhne E.K."/>
            <person name="Kogle M.E."/>
            <person name="Kuo A."/>
            <person name="Riley R."/>
            <person name="Clum A."/>
            <person name="Nolan M."/>
            <person name="Lipzen A."/>
            <person name="Salamov A."/>
            <person name="Henrissat B."/>
            <person name="Wiebenga A."/>
            <person name="De vries R.P."/>
            <person name="Grigoriev I.V."/>
            <person name="Mortensen U.H."/>
            <person name="Andersen M.R."/>
            <person name="Baker S.E."/>
        </authorList>
    </citation>
    <scope>NUCLEOTIDE SEQUENCE [LARGE SCALE GENOMIC DNA]</scope>
    <source>
        <strain evidence="8 9">CBS 121593</strain>
    </source>
</reference>
<evidence type="ECO:0000256" key="6">
    <source>
        <dbReference type="ARBA" id="ARBA00023242"/>
    </source>
</evidence>
<dbReference type="PANTHER" id="PTHR31845:SF10">
    <property type="entry name" value="ZN(II)2CYS6 TRANSCRIPTION FACTOR (EUROFUNG)"/>
    <property type="match status" value="1"/>
</dbReference>
<feature type="region of interest" description="Disordered" evidence="7">
    <location>
        <begin position="429"/>
        <end position="457"/>
    </location>
</feature>
<dbReference type="GeneID" id="37226663"/>
<accession>A0A395GJC0</accession>
<keyword evidence="9" id="KW-1185">Reference proteome</keyword>
<evidence type="ECO:0000313" key="9">
    <source>
        <dbReference type="Proteomes" id="UP000249402"/>
    </source>
</evidence>
<evidence type="ECO:0000256" key="7">
    <source>
        <dbReference type="SAM" id="MobiDB-lite"/>
    </source>
</evidence>
<protein>
    <recommendedName>
        <fullName evidence="10">Transcription factor domain-containing protein</fullName>
    </recommendedName>
</protein>
<dbReference type="GO" id="GO:0000976">
    <property type="term" value="F:transcription cis-regulatory region binding"/>
    <property type="evidence" value="ECO:0007669"/>
    <property type="project" value="TreeGrafter"/>
</dbReference>